<dbReference type="HOGENOM" id="CLU_086499_3_0_5"/>
<dbReference type="GO" id="GO:0003729">
    <property type="term" value="F:mRNA binding"/>
    <property type="evidence" value="ECO:0007669"/>
    <property type="project" value="TreeGrafter"/>
</dbReference>
<dbReference type="STRING" id="1261131.lam_459"/>
<dbReference type="RefSeq" id="WP_007557344.1">
    <property type="nucleotide sequence ID" value="NC_022793.1"/>
</dbReference>
<dbReference type="eggNOG" id="COG0222">
    <property type="taxonomic scope" value="Bacteria"/>
</dbReference>
<dbReference type="InterPro" id="IPR014719">
    <property type="entry name" value="Ribosomal_bL12_C/ClpS-like"/>
</dbReference>
<name>U6B433_9HYPH</name>
<dbReference type="Pfam" id="PF00542">
    <property type="entry name" value="Ribosomal_L12"/>
    <property type="match status" value="1"/>
</dbReference>
<evidence type="ECO:0000256" key="1">
    <source>
        <dbReference type="ARBA" id="ARBA00007197"/>
    </source>
</evidence>
<dbReference type="Gene3D" id="3.30.1390.10">
    <property type="match status" value="1"/>
</dbReference>
<dbReference type="GO" id="GO:0005737">
    <property type="term" value="C:cytoplasm"/>
    <property type="evidence" value="ECO:0007669"/>
    <property type="project" value="UniProtKB-ARBA"/>
</dbReference>
<dbReference type="GO" id="GO:0006412">
    <property type="term" value="P:translation"/>
    <property type="evidence" value="ECO:0007669"/>
    <property type="project" value="UniProtKB-UniRule"/>
</dbReference>
<feature type="domain" description="Large ribosomal subunit protein bL12 C-terminal" evidence="5">
    <location>
        <begin position="64"/>
        <end position="131"/>
    </location>
</feature>
<dbReference type="InterPro" id="IPR036235">
    <property type="entry name" value="Ribosomal_bL12_oligo_N_sf"/>
</dbReference>
<evidence type="ECO:0000256" key="2">
    <source>
        <dbReference type="ARBA" id="ARBA00022980"/>
    </source>
</evidence>
<dbReference type="InterPro" id="IPR000206">
    <property type="entry name" value="Ribosomal_bL12"/>
</dbReference>
<evidence type="ECO:0000313" key="8">
    <source>
        <dbReference type="Proteomes" id="UP000017862"/>
    </source>
</evidence>
<sequence>MSNVNLDSIVDQLCSLTLMQSSELSKKLEEKLGISAASFLSAAPAAQSAPADDAVSKAAEQTDFNVVLSGFADNSKIAVIKEVRTITSLGLKEAKALVESCPKTIKEAVSKAEAEEIKEKLVAVGAKIDLE</sequence>
<dbReference type="EMBL" id="CP006604">
    <property type="protein sequence ID" value="AHA27819.1"/>
    <property type="molecule type" value="Genomic_DNA"/>
</dbReference>
<dbReference type="HAMAP" id="MF_00368">
    <property type="entry name" value="Ribosomal_bL12"/>
    <property type="match status" value="1"/>
</dbReference>
<dbReference type="NCBIfam" id="TIGR00855">
    <property type="entry name" value="L12"/>
    <property type="match status" value="1"/>
</dbReference>
<proteinExistence type="inferred from homology"/>
<comment type="subunit">
    <text evidence="4">Homodimer. Part of the ribosomal stalk of the 50S ribosomal subunit. Forms a multimeric L10(L12)X complex, where L10 forms an elongated spine to which 2 to 4 L12 dimers bind in a sequential fashion. Binds GTP-bound translation factors.</text>
</comment>
<gene>
    <name evidence="4 7" type="primary">rplL</name>
    <name evidence="7" type="ORF">lam_459</name>
</gene>
<comment type="similarity">
    <text evidence="1 4">Belongs to the bacterial ribosomal protein bL12 family.</text>
</comment>
<reference evidence="7 8" key="1">
    <citation type="journal article" date="2014" name="Mol. Plant Microbe Interact.">
        <title>The complete genome sequence of Candidatus Liberibacter americanus, associated with citrus Huanglongbing.</title>
        <authorList>
            <person name="Wulff N.A."/>
            <person name="Zhang S."/>
            <person name="Setubal J.C."/>
            <person name="Almeida N.F."/>
            <person name="Martins E.C."/>
            <person name="Harakava R."/>
            <person name="Kumar D."/>
            <person name="Rangel L.T."/>
            <person name="Foissac X."/>
            <person name="Bove J."/>
            <person name="Gabriel D.W."/>
        </authorList>
    </citation>
    <scope>NUCLEOTIDE SEQUENCE [LARGE SCALE GENOMIC DNA]</scope>
    <source>
        <strain evidence="7 8">Sao Paulo</strain>
    </source>
</reference>
<dbReference type="GO" id="GO:0003735">
    <property type="term" value="F:structural constituent of ribosome"/>
    <property type="evidence" value="ECO:0007669"/>
    <property type="project" value="InterPro"/>
</dbReference>
<dbReference type="SUPFAM" id="SSF54736">
    <property type="entry name" value="ClpS-like"/>
    <property type="match status" value="1"/>
</dbReference>
<evidence type="ECO:0000313" key="7">
    <source>
        <dbReference type="EMBL" id="AHA27819.1"/>
    </source>
</evidence>
<dbReference type="PATRIC" id="fig|1261131.3.peg.438"/>
<dbReference type="FunFam" id="3.30.1390.10:FF:000001">
    <property type="entry name" value="50S ribosomal protein L7/L12"/>
    <property type="match status" value="1"/>
</dbReference>
<keyword evidence="2 4" id="KW-0689">Ribosomal protein</keyword>
<dbReference type="Pfam" id="PF16320">
    <property type="entry name" value="Ribosomal_L12_N"/>
    <property type="match status" value="1"/>
</dbReference>
<protein>
    <recommendedName>
        <fullName evidence="4">Large ribosomal subunit protein bL12</fullName>
    </recommendedName>
</protein>
<dbReference type="InterPro" id="IPR008932">
    <property type="entry name" value="Ribosomal_bL12_oligo"/>
</dbReference>
<organism evidence="7 8">
    <name type="scientific">Candidatus Liberibacter americanus str. Sao Paulo</name>
    <dbReference type="NCBI Taxonomy" id="1261131"/>
    <lineage>
        <taxon>Bacteria</taxon>
        <taxon>Pseudomonadati</taxon>
        <taxon>Pseudomonadota</taxon>
        <taxon>Alphaproteobacteria</taxon>
        <taxon>Hyphomicrobiales</taxon>
        <taxon>Rhizobiaceae</taxon>
        <taxon>Liberibacter</taxon>
    </lineage>
</organism>
<dbReference type="PANTHER" id="PTHR45987">
    <property type="entry name" value="39S RIBOSOMAL PROTEIN L12"/>
    <property type="match status" value="1"/>
</dbReference>
<dbReference type="GO" id="GO:1990904">
    <property type="term" value="C:ribonucleoprotein complex"/>
    <property type="evidence" value="ECO:0007669"/>
    <property type="project" value="UniProtKB-KW"/>
</dbReference>
<dbReference type="GO" id="GO:0005840">
    <property type="term" value="C:ribosome"/>
    <property type="evidence" value="ECO:0007669"/>
    <property type="project" value="UniProtKB-KW"/>
</dbReference>
<evidence type="ECO:0000256" key="4">
    <source>
        <dbReference type="HAMAP-Rule" id="MF_00368"/>
    </source>
</evidence>
<dbReference type="SUPFAM" id="SSF48300">
    <property type="entry name" value="Ribosomal protein L7/12, oligomerisation (N-terminal) domain"/>
    <property type="match status" value="1"/>
</dbReference>
<keyword evidence="3 4" id="KW-0687">Ribonucleoprotein</keyword>
<evidence type="ECO:0000259" key="6">
    <source>
        <dbReference type="Pfam" id="PF16320"/>
    </source>
</evidence>
<keyword evidence="8" id="KW-1185">Reference proteome</keyword>
<accession>U6B433</accession>
<dbReference type="PANTHER" id="PTHR45987:SF4">
    <property type="entry name" value="LARGE RIBOSOMAL SUBUNIT PROTEIN BL12M"/>
    <property type="match status" value="1"/>
</dbReference>
<dbReference type="Proteomes" id="UP000017862">
    <property type="component" value="Chromosome"/>
</dbReference>
<dbReference type="KEGG" id="lar:lam_459"/>
<evidence type="ECO:0000259" key="5">
    <source>
        <dbReference type="Pfam" id="PF00542"/>
    </source>
</evidence>
<dbReference type="Gene3D" id="1.20.5.710">
    <property type="entry name" value="Single helix bin"/>
    <property type="match status" value="1"/>
</dbReference>
<evidence type="ECO:0000256" key="3">
    <source>
        <dbReference type="ARBA" id="ARBA00023274"/>
    </source>
</evidence>
<comment type="function">
    <text evidence="4">Forms part of the ribosomal stalk which helps the ribosome interact with GTP-bound translation factors. Is thus essential for accurate translation.</text>
</comment>
<feature type="domain" description="Large ribosomal subunit protein bL12 oligomerization" evidence="6">
    <location>
        <begin position="7"/>
        <end position="51"/>
    </location>
</feature>
<dbReference type="CDD" id="cd00387">
    <property type="entry name" value="Ribosomal_L7_L12"/>
    <property type="match status" value="1"/>
</dbReference>
<dbReference type="InterPro" id="IPR013823">
    <property type="entry name" value="Ribosomal_bL12_C"/>
</dbReference>
<dbReference type="AlphaFoldDB" id="U6B433"/>